<dbReference type="Proteomes" id="UP000005950">
    <property type="component" value="Unassembled WGS sequence"/>
</dbReference>
<name>B9Y8M1_9FIRM</name>
<accession>B9Y8M1</accession>
<dbReference type="RefSeq" id="WP_006059356.1">
    <property type="nucleotide sequence ID" value="NZ_GG657557.1"/>
</dbReference>
<dbReference type="GO" id="GO:0003677">
    <property type="term" value="F:DNA binding"/>
    <property type="evidence" value="ECO:0007669"/>
    <property type="project" value="InterPro"/>
</dbReference>
<dbReference type="EMBL" id="ACCF01000128">
    <property type="protein sequence ID" value="EEF67646.1"/>
    <property type="molecule type" value="Genomic_DNA"/>
</dbReference>
<dbReference type="InterPro" id="IPR010982">
    <property type="entry name" value="Lambda_DNA-bd_dom_sf"/>
</dbReference>
<dbReference type="CDD" id="cd00093">
    <property type="entry name" value="HTH_XRE"/>
    <property type="match status" value="1"/>
</dbReference>
<dbReference type="HOGENOM" id="CLU_066192_17_15_9"/>
<dbReference type="SUPFAM" id="SSF47413">
    <property type="entry name" value="lambda repressor-like DNA-binding domains"/>
    <property type="match status" value="1"/>
</dbReference>
<evidence type="ECO:0000259" key="1">
    <source>
        <dbReference type="PROSITE" id="PS50943"/>
    </source>
</evidence>
<dbReference type="Gene3D" id="1.10.260.40">
    <property type="entry name" value="lambda repressor-like DNA-binding domains"/>
    <property type="match status" value="1"/>
</dbReference>
<protein>
    <recommendedName>
        <fullName evidence="1">HTH cro/C1-type domain-containing protein</fullName>
    </recommendedName>
</protein>
<evidence type="ECO:0000313" key="3">
    <source>
        <dbReference type="Proteomes" id="UP000005950"/>
    </source>
</evidence>
<dbReference type="OrthoDB" id="2187867at2"/>
<evidence type="ECO:0000313" key="2">
    <source>
        <dbReference type="EMBL" id="EEF67646.1"/>
    </source>
</evidence>
<sequence length="108" mass="12535">MKTDYTTFVRNRITNLRIKKNVSEYQMSYDLGHNRTYIHGIVSGKSLPSLKEFIFICEYFGITPANFFSNQDDNPMLTAQILSSIQKLNDSDKILLIEIMERFSASEK</sequence>
<gene>
    <name evidence="2" type="ORF">HOLDEFILI_02168</name>
</gene>
<dbReference type="PROSITE" id="PS50943">
    <property type="entry name" value="HTH_CROC1"/>
    <property type="match status" value="1"/>
</dbReference>
<dbReference type="STRING" id="545696.HOLDEFILI_02168"/>
<dbReference type="Pfam" id="PF12844">
    <property type="entry name" value="HTH_19"/>
    <property type="match status" value="1"/>
</dbReference>
<proteinExistence type="predicted"/>
<reference evidence="2 3" key="1">
    <citation type="submission" date="2008-12" db="EMBL/GenBank/DDBJ databases">
        <authorList>
            <person name="Fulton L."/>
            <person name="Clifton S."/>
            <person name="Fulton B."/>
            <person name="Xu J."/>
            <person name="Minx P."/>
            <person name="Pepin K.H."/>
            <person name="Johnson M."/>
            <person name="Bhonagiri V."/>
            <person name="Nash W.E."/>
            <person name="Mardis E.R."/>
            <person name="Wilson R.K."/>
        </authorList>
    </citation>
    <scope>NUCLEOTIDE SEQUENCE [LARGE SCALE GENOMIC DNA]</scope>
    <source>
        <strain evidence="2 3">DSM 12042</strain>
    </source>
</reference>
<reference evidence="2 3" key="2">
    <citation type="submission" date="2009-02" db="EMBL/GenBank/DDBJ databases">
        <title>Draft genome sequence of Holdemania filiformis DSM 12042.</title>
        <authorList>
            <person name="Sudarsanam P."/>
            <person name="Ley R."/>
            <person name="Guruge J."/>
            <person name="Turnbaugh P.J."/>
            <person name="Mahowald M."/>
            <person name="Liep D."/>
            <person name="Gordon J."/>
        </authorList>
    </citation>
    <scope>NUCLEOTIDE SEQUENCE [LARGE SCALE GENOMIC DNA]</scope>
    <source>
        <strain evidence="2 3">DSM 12042</strain>
    </source>
</reference>
<dbReference type="AlphaFoldDB" id="B9Y8M1"/>
<dbReference type="eggNOG" id="COG1476">
    <property type="taxonomic scope" value="Bacteria"/>
</dbReference>
<organism evidence="2 3">
    <name type="scientific">Holdemania filiformis DSM 12042</name>
    <dbReference type="NCBI Taxonomy" id="545696"/>
    <lineage>
        <taxon>Bacteria</taxon>
        <taxon>Bacillati</taxon>
        <taxon>Bacillota</taxon>
        <taxon>Erysipelotrichia</taxon>
        <taxon>Erysipelotrichales</taxon>
        <taxon>Erysipelotrichaceae</taxon>
        <taxon>Holdemania</taxon>
    </lineage>
</organism>
<comment type="caution">
    <text evidence="2">The sequence shown here is derived from an EMBL/GenBank/DDBJ whole genome shotgun (WGS) entry which is preliminary data.</text>
</comment>
<feature type="domain" description="HTH cro/C1-type" evidence="1">
    <location>
        <begin position="13"/>
        <end position="67"/>
    </location>
</feature>
<dbReference type="InterPro" id="IPR001387">
    <property type="entry name" value="Cro/C1-type_HTH"/>
</dbReference>